<reference evidence="3" key="1">
    <citation type="submission" date="2020-09" db="EMBL/GenBank/DDBJ databases">
        <authorList>
            <person name="Kikuchi T."/>
        </authorList>
    </citation>
    <scope>NUCLEOTIDE SEQUENCE</scope>
    <source>
        <strain evidence="3">SH1</strain>
    </source>
</reference>
<dbReference type="AlphaFoldDB" id="A0A811KPX9"/>
<evidence type="ECO:0000313" key="3">
    <source>
        <dbReference type="EMBL" id="CAD5218524.1"/>
    </source>
</evidence>
<gene>
    <name evidence="3" type="ORF">BOKJ2_LOCUS7734</name>
</gene>
<dbReference type="OrthoDB" id="1060944at2759"/>
<dbReference type="SUPFAM" id="SSF52075">
    <property type="entry name" value="Outer arm dynein light chain 1"/>
    <property type="match status" value="1"/>
</dbReference>
<dbReference type="InterPro" id="IPR050333">
    <property type="entry name" value="SLRP"/>
</dbReference>
<comment type="caution">
    <text evidence="3">The sequence shown here is derived from an EMBL/GenBank/DDBJ whole genome shotgun (WGS) entry which is preliminary data.</text>
</comment>
<accession>A0A811KPX9</accession>
<dbReference type="Gene3D" id="3.80.10.10">
    <property type="entry name" value="Ribonuclease Inhibitor"/>
    <property type="match status" value="1"/>
</dbReference>
<dbReference type="EMBL" id="CAJFCW020000004">
    <property type="protein sequence ID" value="CAG9110832.1"/>
    <property type="molecule type" value="Genomic_DNA"/>
</dbReference>
<keyword evidence="4" id="KW-1185">Reference proteome</keyword>
<keyword evidence="2" id="KW-0677">Repeat</keyword>
<dbReference type="PROSITE" id="PS51450">
    <property type="entry name" value="LRR"/>
    <property type="match status" value="1"/>
</dbReference>
<dbReference type="InterPro" id="IPR001611">
    <property type="entry name" value="Leu-rich_rpt"/>
</dbReference>
<dbReference type="InterPro" id="IPR032675">
    <property type="entry name" value="LRR_dom_sf"/>
</dbReference>
<dbReference type="InterPro" id="IPR003591">
    <property type="entry name" value="Leu-rich_rpt_typical-subtyp"/>
</dbReference>
<evidence type="ECO:0000256" key="1">
    <source>
        <dbReference type="ARBA" id="ARBA00022614"/>
    </source>
</evidence>
<dbReference type="PANTHER" id="PTHR45712">
    <property type="entry name" value="AGAP008170-PA"/>
    <property type="match status" value="1"/>
</dbReference>
<protein>
    <submittedName>
        <fullName evidence="3">Uncharacterized protein</fullName>
    </submittedName>
</protein>
<evidence type="ECO:0000313" key="4">
    <source>
        <dbReference type="Proteomes" id="UP000614601"/>
    </source>
</evidence>
<dbReference type="Proteomes" id="UP000614601">
    <property type="component" value="Unassembled WGS sequence"/>
</dbReference>
<sequence>MKPQQQSMTSAWTNAGQGVTQVMARCEAAKSSGFLDLQDCNLMYITDAIYLVLKEYEITKCSLKGNDLKKFPKKMVIRLPELEVLNLEGNKIDEIADEIVGWKDTMKGINLAKNQIKTVPDTFLELHNLVLLDLSGNGIEDIDAEKFFKAFPNLKQVNLHDNPLSAAKKKALTDKCPKGVTLRLE</sequence>
<dbReference type="Pfam" id="PF13855">
    <property type="entry name" value="LRR_8"/>
    <property type="match status" value="1"/>
</dbReference>
<dbReference type="SMART" id="SM00369">
    <property type="entry name" value="LRR_TYP"/>
    <property type="match status" value="3"/>
</dbReference>
<keyword evidence="1" id="KW-0433">Leucine-rich repeat</keyword>
<evidence type="ECO:0000256" key="2">
    <source>
        <dbReference type="ARBA" id="ARBA00022737"/>
    </source>
</evidence>
<dbReference type="PANTHER" id="PTHR45712:SF22">
    <property type="entry name" value="INSULIN-LIKE GROWTH FACTOR-BINDING PROTEIN COMPLEX ACID LABILE SUBUNIT"/>
    <property type="match status" value="1"/>
</dbReference>
<dbReference type="EMBL" id="CAJFDH010000004">
    <property type="protein sequence ID" value="CAD5218524.1"/>
    <property type="molecule type" value="Genomic_DNA"/>
</dbReference>
<proteinExistence type="predicted"/>
<dbReference type="Proteomes" id="UP000783686">
    <property type="component" value="Unassembled WGS sequence"/>
</dbReference>
<name>A0A811KPX9_9BILA</name>
<organism evidence="3 4">
    <name type="scientific">Bursaphelenchus okinawaensis</name>
    <dbReference type="NCBI Taxonomy" id="465554"/>
    <lineage>
        <taxon>Eukaryota</taxon>
        <taxon>Metazoa</taxon>
        <taxon>Ecdysozoa</taxon>
        <taxon>Nematoda</taxon>
        <taxon>Chromadorea</taxon>
        <taxon>Rhabditida</taxon>
        <taxon>Tylenchina</taxon>
        <taxon>Tylenchomorpha</taxon>
        <taxon>Aphelenchoidea</taxon>
        <taxon>Aphelenchoididae</taxon>
        <taxon>Bursaphelenchus</taxon>
    </lineage>
</organism>